<dbReference type="InterPro" id="IPR013830">
    <property type="entry name" value="SGNH_hydro"/>
</dbReference>
<dbReference type="InterPro" id="IPR036514">
    <property type="entry name" value="SGNH_hydro_sf"/>
</dbReference>
<sequence length="251" mass="27224">MALPKGSDRIEHLRRRIRTQLKASLKGAFNGLGLIIVGALMGQPALAGNSAADHLVVTLGTSLTAADPDPQKNWQVALEKGLEERLGEPVTVVNKGISGGSSQDGIQYVLDDAVALHPEVVTIEYAMNDAYSPYDISLEESEANIRHIVEAFRSADPDVDIFLMTMNPIVPGTPHAADRPNLDAYYDLRRRLANDSDLDVHLIDVTPNWGDATYAKMPDGLHPSLAAAERYLVPMMIEALGDAMEVNTKTD</sequence>
<dbReference type="EMBL" id="FWXR01000001">
    <property type="protein sequence ID" value="SMC34431.1"/>
    <property type="molecule type" value="Genomic_DNA"/>
</dbReference>
<name>A0A1W1YF40_9HYPH</name>
<proteinExistence type="predicted"/>
<evidence type="ECO:0000313" key="3">
    <source>
        <dbReference type="Proteomes" id="UP000192656"/>
    </source>
</evidence>
<dbReference type="Gene3D" id="3.40.50.1110">
    <property type="entry name" value="SGNH hydrolase"/>
    <property type="match status" value="1"/>
</dbReference>
<dbReference type="GO" id="GO:0004622">
    <property type="term" value="F:phosphatidylcholine lysophospholipase activity"/>
    <property type="evidence" value="ECO:0007669"/>
    <property type="project" value="TreeGrafter"/>
</dbReference>
<protein>
    <submittedName>
        <fullName evidence="2">Lysophospholipase L1</fullName>
    </submittedName>
</protein>
<gene>
    <name evidence="2" type="ORF">SAMN06297251_101196</name>
</gene>
<accession>A0A1W1YF40</accession>
<dbReference type="PANTHER" id="PTHR30383:SF5">
    <property type="entry name" value="SGNH HYDROLASE-TYPE ESTERASE DOMAIN-CONTAINING PROTEIN"/>
    <property type="match status" value="1"/>
</dbReference>
<dbReference type="STRING" id="937218.SAMN06297251_101196"/>
<dbReference type="SUPFAM" id="SSF52266">
    <property type="entry name" value="SGNH hydrolase"/>
    <property type="match status" value="1"/>
</dbReference>
<dbReference type="PANTHER" id="PTHR30383">
    <property type="entry name" value="THIOESTERASE 1/PROTEASE 1/LYSOPHOSPHOLIPASE L1"/>
    <property type="match status" value="1"/>
</dbReference>
<dbReference type="Proteomes" id="UP000192656">
    <property type="component" value="Unassembled WGS sequence"/>
</dbReference>
<feature type="domain" description="SGNH hydrolase-type esterase" evidence="1">
    <location>
        <begin position="59"/>
        <end position="227"/>
    </location>
</feature>
<dbReference type="AlphaFoldDB" id="A0A1W1YF40"/>
<evidence type="ECO:0000259" key="1">
    <source>
        <dbReference type="Pfam" id="PF13472"/>
    </source>
</evidence>
<organism evidence="2 3">
    <name type="scientific">Fulvimarina manganoxydans</name>
    <dbReference type="NCBI Taxonomy" id="937218"/>
    <lineage>
        <taxon>Bacteria</taxon>
        <taxon>Pseudomonadati</taxon>
        <taxon>Pseudomonadota</taxon>
        <taxon>Alphaproteobacteria</taxon>
        <taxon>Hyphomicrobiales</taxon>
        <taxon>Aurantimonadaceae</taxon>
        <taxon>Fulvimarina</taxon>
    </lineage>
</organism>
<reference evidence="2 3" key="1">
    <citation type="submission" date="2017-04" db="EMBL/GenBank/DDBJ databases">
        <authorList>
            <person name="Afonso C.L."/>
            <person name="Miller P.J."/>
            <person name="Scott M.A."/>
            <person name="Spackman E."/>
            <person name="Goraichik I."/>
            <person name="Dimitrov K.M."/>
            <person name="Suarez D.L."/>
            <person name="Swayne D.E."/>
        </authorList>
    </citation>
    <scope>NUCLEOTIDE SEQUENCE [LARGE SCALE GENOMIC DNA]</scope>
    <source>
        <strain evidence="2 3">CGMCC 1.10972</strain>
    </source>
</reference>
<evidence type="ECO:0000313" key="2">
    <source>
        <dbReference type="EMBL" id="SMC34431.1"/>
    </source>
</evidence>
<dbReference type="CDD" id="cd00229">
    <property type="entry name" value="SGNH_hydrolase"/>
    <property type="match status" value="1"/>
</dbReference>
<dbReference type="Pfam" id="PF13472">
    <property type="entry name" value="Lipase_GDSL_2"/>
    <property type="match status" value="1"/>
</dbReference>
<keyword evidence="3" id="KW-1185">Reference proteome</keyword>
<dbReference type="InterPro" id="IPR051532">
    <property type="entry name" value="Ester_Hydrolysis_Enzymes"/>
</dbReference>